<feature type="transmembrane region" description="Helical" evidence="1">
    <location>
        <begin position="6"/>
        <end position="21"/>
    </location>
</feature>
<keyword evidence="1" id="KW-0472">Membrane</keyword>
<dbReference type="AlphaFoldDB" id="A0A2V4DTL7"/>
<comment type="caution">
    <text evidence="2">The sequence shown here is derived from an EMBL/GenBank/DDBJ whole genome shotgun (WGS) entry which is preliminary data.</text>
</comment>
<proteinExistence type="predicted"/>
<evidence type="ECO:0000256" key="1">
    <source>
        <dbReference type="SAM" id="Phobius"/>
    </source>
</evidence>
<gene>
    <name evidence="2" type="ORF">DKK70_15205</name>
</gene>
<keyword evidence="1" id="KW-0812">Transmembrane</keyword>
<protein>
    <submittedName>
        <fullName evidence="2">Uncharacterized protein</fullName>
    </submittedName>
</protein>
<accession>A0A2V4DTL7</accession>
<feature type="transmembrane region" description="Helical" evidence="1">
    <location>
        <begin position="61"/>
        <end position="84"/>
    </location>
</feature>
<evidence type="ECO:0000313" key="2">
    <source>
        <dbReference type="EMBL" id="PXZ03573.1"/>
    </source>
</evidence>
<dbReference type="RefSeq" id="WP_110434742.1">
    <property type="nucleotide sequence ID" value="NZ_QGLR01000018.1"/>
</dbReference>
<organism evidence="2 3">
    <name type="scientific">Gilliamella apicola</name>
    <dbReference type="NCBI Taxonomy" id="1196095"/>
    <lineage>
        <taxon>Bacteria</taxon>
        <taxon>Pseudomonadati</taxon>
        <taxon>Pseudomonadota</taxon>
        <taxon>Gammaproteobacteria</taxon>
        <taxon>Orbales</taxon>
        <taxon>Orbaceae</taxon>
        <taxon>Gilliamella</taxon>
    </lineage>
</organism>
<dbReference type="EMBL" id="QGLR01000018">
    <property type="protein sequence ID" value="PXZ03573.1"/>
    <property type="molecule type" value="Genomic_DNA"/>
</dbReference>
<evidence type="ECO:0000313" key="3">
    <source>
        <dbReference type="Proteomes" id="UP000247932"/>
    </source>
</evidence>
<dbReference type="Proteomes" id="UP000247932">
    <property type="component" value="Unassembled WGS sequence"/>
</dbReference>
<keyword evidence="1" id="KW-1133">Transmembrane helix</keyword>
<reference evidence="2 3" key="1">
    <citation type="submission" date="2018-05" db="EMBL/GenBank/DDBJ databases">
        <title>Reference genomes for bee gut microbiota database.</title>
        <authorList>
            <person name="Ellegaard K.M."/>
        </authorList>
    </citation>
    <scope>NUCLEOTIDE SEQUENCE [LARGE SCALE GENOMIC DNA]</scope>
    <source>
        <strain evidence="2 3">ESL0182</strain>
    </source>
</reference>
<sequence>MCIILYLIYFLELTLICPSLGNDHIGVMTTQSILNFFIMVFFLFNCIVNILYWLFKSHKHWFDYTAVGLLFAVIIFIPVNNFMVEKKKEARQSIRVERQLSDINADRVVKINLNISYKKMINN</sequence>
<keyword evidence="3" id="KW-1185">Reference proteome</keyword>
<name>A0A2V4DTL7_9GAMM</name>
<feature type="transmembrane region" description="Helical" evidence="1">
    <location>
        <begin position="33"/>
        <end position="55"/>
    </location>
</feature>